<dbReference type="InterPro" id="IPR012677">
    <property type="entry name" value="Nucleotide-bd_a/b_plait_sf"/>
</dbReference>
<comment type="caution">
    <text evidence="4">The sequence shown here is derived from an EMBL/GenBank/DDBJ whole genome shotgun (WGS) entry which is preliminary data.</text>
</comment>
<keyword evidence="1" id="KW-0694">RNA-binding</keyword>
<dbReference type="GO" id="GO:0003723">
    <property type="term" value="F:RNA binding"/>
    <property type="evidence" value="ECO:0007669"/>
    <property type="project" value="UniProtKB-UniRule"/>
</dbReference>
<dbReference type="STRING" id="35608.A0A2U1NCD1"/>
<dbReference type="PANTHER" id="PTHR34427">
    <property type="entry name" value="DUF4283 DOMAIN PROTEIN"/>
    <property type="match status" value="1"/>
</dbReference>
<dbReference type="OrthoDB" id="1744977at2759"/>
<dbReference type="PANTHER" id="PTHR34427:SF5">
    <property type="entry name" value="DUF4283 DOMAIN-CONTAINING PROTEIN"/>
    <property type="match status" value="1"/>
</dbReference>
<dbReference type="CDD" id="cd00590">
    <property type="entry name" value="RRM_SF"/>
    <property type="match status" value="1"/>
</dbReference>
<dbReference type="Proteomes" id="UP000245207">
    <property type="component" value="Unassembled WGS sequence"/>
</dbReference>
<feature type="domain" description="RRM" evidence="3">
    <location>
        <begin position="16"/>
        <end position="93"/>
    </location>
</feature>
<proteinExistence type="predicted"/>
<feature type="region of interest" description="Disordered" evidence="2">
    <location>
        <begin position="101"/>
        <end position="121"/>
    </location>
</feature>
<evidence type="ECO:0000313" key="4">
    <source>
        <dbReference type="EMBL" id="PWA71185.1"/>
    </source>
</evidence>
<evidence type="ECO:0000256" key="1">
    <source>
        <dbReference type="PROSITE-ProRule" id="PRU00176"/>
    </source>
</evidence>
<gene>
    <name evidence="4" type="ORF">CTI12_AA159530</name>
</gene>
<protein>
    <recommendedName>
        <fullName evidence="3">RRM domain-containing protein</fullName>
    </recommendedName>
</protein>
<evidence type="ECO:0000313" key="5">
    <source>
        <dbReference type="Proteomes" id="UP000245207"/>
    </source>
</evidence>
<dbReference type="Pfam" id="PF00076">
    <property type="entry name" value="RRM_1"/>
    <property type="match status" value="1"/>
</dbReference>
<keyword evidence="5" id="KW-1185">Reference proteome</keyword>
<name>A0A2U1NCD1_ARTAN</name>
<dbReference type="InterPro" id="IPR000504">
    <property type="entry name" value="RRM_dom"/>
</dbReference>
<sequence length="478" mass="53660">MGSQRTKEDDVARISTSIFVTNFPETCSAKDLFNTCKQYGHVVDAYIPLKRSKAGKRFGFVRFINVFSVERLVSNLCTIWIDKHKLRANITRFQRPSVNPNVSVPNSVGGGKSINANQKPKGNGTSFVNVVKGPVKHGCSDSDIPALVLEDDCLMSKDISNCLFGRVKEFASLANIKMSLNNEGFMNIKISYMGEKWNMLEFGDTKALNLFRDNVSVGSWFSQIIQASMDFVTESRIAWVEIEGLPFKLWSENTFRRIAAKWGAMLDTEDQEDECFHSKRICVQTNSQRWISDEFKVIFQGKVFWIRAKETPGWVPDFTDEVDEEENSDVDSKEGVFKVDERDTYDYSDVEGVPETLFEEDEMIKKQSVADSTGKQENLSEDPFNIYSLLKKKDTGVYNQEPEFSLKYSPGFTPKEGSDEVSVNAKAAKDVNSASGNEAAKDVNGVDDNGFCDNQSDVNLKEGGSESVCSGHFKKSNF</sequence>
<accession>A0A2U1NCD1</accession>
<dbReference type="InterPro" id="IPR035979">
    <property type="entry name" value="RBD_domain_sf"/>
</dbReference>
<dbReference type="Gene3D" id="3.30.70.330">
    <property type="match status" value="1"/>
</dbReference>
<feature type="region of interest" description="Disordered" evidence="2">
    <location>
        <begin position="433"/>
        <end position="478"/>
    </location>
</feature>
<dbReference type="SUPFAM" id="SSF54928">
    <property type="entry name" value="RNA-binding domain, RBD"/>
    <property type="match status" value="1"/>
</dbReference>
<evidence type="ECO:0000256" key="2">
    <source>
        <dbReference type="SAM" id="MobiDB-lite"/>
    </source>
</evidence>
<dbReference type="SMART" id="SM00360">
    <property type="entry name" value="RRM"/>
    <property type="match status" value="1"/>
</dbReference>
<evidence type="ECO:0000259" key="3">
    <source>
        <dbReference type="PROSITE" id="PS50102"/>
    </source>
</evidence>
<dbReference type="PROSITE" id="PS50102">
    <property type="entry name" value="RRM"/>
    <property type="match status" value="1"/>
</dbReference>
<dbReference type="EMBL" id="PKPP01003120">
    <property type="protein sequence ID" value="PWA71185.1"/>
    <property type="molecule type" value="Genomic_DNA"/>
</dbReference>
<organism evidence="4 5">
    <name type="scientific">Artemisia annua</name>
    <name type="common">Sweet wormwood</name>
    <dbReference type="NCBI Taxonomy" id="35608"/>
    <lineage>
        <taxon>Eukaryota</taxon>
        <taxon>Viridiplantae</taxon>
        <taxon>Streptophyta</taxon>
        <taxon>Embryophyta</taxon>
        <taxon>Tracheophyta</taxon>
        <taxon>Spermatophyta</taxon>
        <taxon>Magnoliopsida</taxon>
        <taxon>eudicotyledons</taxon>
        <taxon>Gunneridae</taxon>
        <taxon>Pentapetalae</taxon>
        <taxon>asterids</taxon>
        <taxon>campanulids</taxon>
        <taxon>Asterales</taxon>
        <taxon>Asteraceae</taxon>
        <taxon>Asteroideae</taxon>
        <taxon>Anthemideae</taxon>
        <taxon>Artemisiinae</taxon>
        <taxon>Artemisia</taxon>
    </lineage>
</organism>
<dbReference type="AlphaFoldDB" id="A0A2U1NCD1"/>
<reference evidence="4 5" key="1">
    <citation type="journal article" date="2018" name="Mol. Plant">
        <title>The genome of Artemisia annua provides insight into the evolution of Asteraceae family and artemisinin biosynthesis.</title>
        <authorList>
            <person name="Shen Q."/>
            <person name="Zhang L."/>
            <person name="Liao Z."/>
            <person name="Wang S."/>
            <person name="Yan T."/>
            <person name="Shi P."/>
            <person name="Liu M."/>
            <person name="Fu X."/>
            <person name="Pan Q."/>
            <person name="Wang Y."/>
            <person name="Lv Z."/>
            <person name="Lu X."/>
            <person name="Zhang F."/>
            <person name="Jiang W."/>
            <person name="Ma Y."/>
            <person name="Chen M."/>
            <person name="Hao X."/>
            <person name="Li L."/>
            <person name="Tang Y."/>
            <person name="Lv G."/>
            <person name="Zhou Y."/>
            <person name="Sun X."/>
            <person name="Brodelius P.E."/>
            <person name="Rose J.K.C."/>
            <person name="Tang K."/>
        </authorList>
    </citation>
    <scope>NUCLEOTIDE SEQUENCE [LARGE SCALE GENOMIC DNA]</scope>
    <source>
        <strain evidence="5">cv. Huhao1</strain>
        <tissue evidence="4">Leaf</tissue>
    </source>
</reference>